<evidence type="ECO:0000313" key="2">
    <source>
        <dbReference type="EMBL" id="MBB3764735.1"/>
    </source>
</evidence>
<keyword evidence="1" id="KW-0472">Membrane</keyword>
<evidence type="ECO:0000313" key="3">
    <source>
        <dbReference type="Proteomes" id="UP000578569"/>
    </source>
</evidence>
<protein>
    <submittedName>
        <fullName evidence="2">Uncharacterized protein</fullName>
    </submittedName>
</protein>
<organism evidence="2 3">
    <name type="scientific">Sphingomicrobium lutaoense</name>
    <dbReference type="NCBI Taxonomy" id="515949"/>
    <lineage>
        <taxon>Bacteria</taxon>
        <taxon>Pseudomonadati</taxon>
        <taxon>Pseudomonadota</taxon>
        <taxon>Alphaproteobacteria</taxon>
        <taxon>Sphingomonadales</taxon>
        <taxon>Sphingomonadaceae</taxon>
        <taxon>Sphingomicrobium</taxon>
    </lineage>
</organism>
<name>A0A839Z508_9SPHN</name>
<dbReference type="EMBL" id="JACICF010000002">
    <property type="protein sequence ID" value="MBB3764735.1"/>
    <property type="molecule type" value="Genomic_DNA"/>
</dbReference>
<keyword evidence="1" id="KW-0812">Transmembrane</keyword>
<keyword evidence="3" id="KW-1185">Reference proteome</keyword>
<comment type="caution">
    <text evidence="2">The sequence shown here is derived from an EMBL/GenBank/DDBJ whole genome shotgun (WGS) entry which is preliminary data.</text>
</comment>
<proteinExistence type="predicted"/>
<reference evidence="2 3" key="1">
    <citation type="submission" date="2020-08" db="EMBL/GenBank/DDBJ databases">
        <title>Genomic Encyclopedia of Type Strains, Phase IV (KMG-IV): sequencing the most valuable type-strain genomes for metagenomic binning, comparative biology and taxonomic classification.</title>
        <authorList>
            <person name="Goeker M."/>
        </authorList>
    </citation>
    <scope>NUCLEOTIDE SEQUENCE [LARGE SCALE GENOMIC DNA]</scope>
    <source>
        <strain evidence="2 3">DSM 24194</strain>
    </source>
</reference>
<dbReference type="Proteomes" id="UP000578569">
    <property type="component" value="Unassembled WGS sequence"/>
</dbReference>
<sequence>MHKDGEEIHVTEEEATGAVKPHVGRWVLGVSLVLIVIAMTLVWVIPALFG</sequence>
<gene>
    <name evidence="2" type="ORF">FHS50_001797</name>
</gene>
<dbReference type="RefSeq" id="WP_183934110.1">
    <property type="nucleotide sequence ID" value="NZ_JACICF010000002.1"/>
</dbReference>
<dbReference type="AlphaFoldDB" id="A0A839Z508"/>
<keyword evidence="1" id="KW-1133">Transmembrane helix</keyword>
<evidence type="ECO:0000256" key="1">
    <source>
        <dbReference type="SAM" id="Phobius"/>
    </source>
</evidence>
<feature type="transmembrane region" description="Helical" evidence="1">
    <location>
        <begin position="26"/>
        <end position="49"/>
    </location>
</feature>
<accession>A0A839Z508</accession>